<comment type="similarity">
    <text evidence="1">Belongs to the DNA2/NAM7 helicase family.</text>
</comment>
<dbReference type="CDD" id="cd18808">
    <property type="entry name" value="SF1_C_Upf1"/>
    <property type="match status" value="1"/>
</dbReference>
<organism evidence="8 9">
    <name type="scientific">Fibrobacter succinogenes</name>
    <name type="common">Bacteroides succinogenes</name>
    <dbReference type="NCBI Taxonomy" id="833"/>
    <lineage>
        <taxon>Bacteria</taxon>
        <taxon>Pseudomonadati</taxon>
        <taxon>Fibrobacterota</taxon>
        <taxon>Fibrobacteria</taxon>
        <taxon>Fibrobacterales</taxon>
        <taxon>Fibrobacteraceae</taxon>
        <taxon>Fibrobacter</taxon>
    </lineage>
</organism>
<dbReference type="PANTHER" id="PTHR43788">
    <property type="entry name" value="DNA2/NAM7 HELICASE FAMILY MEMBER"/>
    <property type="match status" value="1"/>
</dbReference>
<protein>
    <submittedName>
        <fullName evidence="8">Superfamily I DNA and/or RNA helicase</fullName>
    </submittedName>
</protein>
<feature type="domain" description="DNA2/NAM7 helicase helicase" evidence="6">
    <location>
        <begin position="309"/>
        <end position="417"/>
    </location>
</feature>
<gene>
    <name evidence="8" type="ORF">SAMN05661053_2845</name>
</gene>
<dbReference type="Pfam" id="PF13087">
    <property type="entry name" value="AAA_12"/>
    <property type="match status" value="1"/>
</dbReference>
<proteinExistence type="inferred from homology"/>
<dbReference type="InterPro" id="IPR027417">
    <property type="entry name" value="P-loop_NTPase"/>
</dbReference>
<reference evidence="8 9" key="1">
    <citation type="submission" date="2017-08" db="EMBL/GenBank/DDBJ databases">
        <authorList>
            <person name="de Groot N.N."/>
        </authorList>
    </citation>
    <scope>NUCLEOTIDE SEQUENCE [LARGE SCALE GENOMIC DNA]</scope>
    <source>
        <strain evidence="8 9">HM2</strain>
    </source>
</reference>
<dbReference type="GO" id="GO:0005524">
    <property type="term" value="F:ATP binding"/>
    <property type="evidence" value="ECO:0007669"/>
    <property type="project" value="UniProtKB-KW"/>
</dbReference>
<evidence type="ECO:0000256" key="3">
    <source>
        <dbReference type="ARBA" id="ARBA00022801"/>
    </source>
</evidence>
<keyword evidence="5" id="KW-0067">ATP-binding</keyword>
<feature type="domain" description="DNA2/NAM7 helicase helicase" evidence="6">
    <location>
        <begin position="207"/>
        <end position="296"/>
    </location>
</feature>
<evidence type="ECO:0000256" key="4">
    <source>
        <dbReference type="ARBA" id="ARBA00022806"/>
    </source>
</evidence>
<evidence type="ECO:0000256" key="2">
    <source>
        <dbReference type="ARBA" id="ARBA00022741"/>
    </source>
</evidence>
<dbReference type="InterPro" id="IPR050534">
    <property type="entry name" value="Coronavir_polyprotein_1ab"/>
</dbReference>
<dbReference type="InterPro" id="IPR047187">
    <property type="entry name" value="SF1_C_Upf1"/>
</dbReference>
<sequence>MCVAKNYLHALDKECNLRFNGYQTSFVEANYYGKDDDGFKYRLYESDRTKAKFEDIVNSFNSCFKKGFGCYQIPESEVPKAKLKPENFLIIKRFVTQNDKDSNKKIAFIWLHAPLKEGHLLCTAPSTIQIVAEISAMERVSGTHGEFDVQTQQSIEKFNNRFCIPENIPTALTSLFQTGELQLPQFNIKKLPESEFVILKDNNRPGNSEQRAFVESALSTSDFTIKVGPPGSGKTTSVVELIFQLVKRGKRILLVASTNVAVDNILEKLKDHLDLACVKRYGNDDNDKISIDAKKFIEGPAFRKTEAKALQERLAASSSRKCKAVQKELLENSDVKDNEMLYEILEENTPIVAGTTFGAALPEMAKLAGRDSTEPPFDYLILDEASKTTIQEFLVPAVLCKHWIIVGDIQQLPPYVCDEDFSENLQICYPDDDDKKREYTAASDSLLAAMGNNNRQAVFLIEKESEMDAFLYKTYAKKNEVLFADADKESDEKELPYATIIVGSLKSFEKNREMLSPRITAVRPACDKATGEILHEEEMQEWTNLARFNREKIFKRFDENKPKEWHDEIAWRLVRMFEQRDNNVNEGHSTLERLGKQVEDLIPTGDKETCKKNIHIFEQIYLPSCMELLLRGYGEYKDLALFRGIPQNMLESRCIKLTNQHRSHPDIAKIASDEFYEGKAMRSEHMVGKREWDYRRFGKKHNHWENIKGRCDSKNRNKAEQKWIENELLKFREFARAKPNKDQKWSVAVLSFYKEQADELKKSCQRIFKGFEKYVSYSAGSVDSFQGHEADIVFLSYSNQVPTCFIGAPNRLNVAITRARYMMVHVGNWQAMSKGEGALGRIVQKLKDISHNI</sequence>
<evidence type="ECO:0000259" key="7">
    <source>
        <dbReference type="Pfam" id="PF13087"/>
    </source>
</evidence>
<keyword evidence="3" id="KW-0378">Hydrolase</keyword>
<dbReference type="Pfam" id="PF13086">
    <property type="entry name" value="AAA_11"/>
    <property type="match status" value="2"/>
</dbReference>
<dbReference type="SUPFAM" id="SSF52540">
    <property type="entry name" value="P-loop containing nucleoside triphosphate hydrolases"/>
    <property type="match status" value="2"/>
</dbReference>
<dbReference type="AlphaFoldDB" id="A0A380S9D3"/>
<dbReference type="EMBL" id="UHJL01000006">
    <property type="protein sequence ID" value="SUQ26040.1"/>
    <property type="molecule type" value="Genomic_DNA"/>
</dbReference>
<accession>A0A380S9D3</accession>
<dbReference type="Proteomes" id="UP000255423">
    <property type="component" value="Unassembled WGS sequence"/>
</dbReference>
<keyword evidence="4 8" id="KW-0347">Helicase</keyword>
<dbReference type="InterPro" id="IPR041679">
    <property type="entry name" value="DNA2/NAM7-like_C"/>
</dbReference>
<feature type="domain" description="DNA2/NAM7 helicase-like C-terminal" evidence="7">
    <location>
        <begin position="647"/>
        <end position="828"/>
    </location>
</feature>
<evidence type="ECO:0000313" key="9">
    <source>
        <dbReference type="Proteomes" id="UP000255423"/>
    </source>
</evidence>
<dbReference type="GO" id="GO:0043139">
    <property type="term" value="F:5'-3' DNA helicase activity"/>
    <property type="evidence" value="ECO:0007669"/>
    <property type="project" value="TreeGrafter"/>
</dbReference>
<evidence type="ECO:0000256" key="5">
    <source>
        <dbReference type="ARBA" id="ARBA00022840"/>
    </source>
</evidence>
<evidence type="ECO:0000313" key="8">
    <source>
        <dbReference type="EMBL" id="SUQ26040.1"/>
    </source>
</evidence>
<dbReference type="InterPro" id="IPR041677">
    <property type="entry name" value="DNA2/NAM7_AAA_11"/>
</dbReference>
<dbReference type="PANTHER" id="PTHR43788:SF8">
    <property type="entry name" value="DNA-BINDING PROTEIN SMUBP-2"/>
    <property type="match status" value="1"/>
</dbReference>
<keyword evidence="2" id="KW-0547">Nucleotide-binding</keyword>
<dbReference type="RefSeq" id="WP_109573636.1">
    <property type="nucleotide sequence ID" value="NZ_UHJL01000006.1"/>
</dbReference>
<dbReference type="GO" id="GO:0016787">
    <property type="term" value="F:hydrolase activity"/>
    <property type="evidence" value="ECO:0007669"/>
    <property type="project" value="UniProtKB-KW"/>
</dbReference>
<evidence type="ECO:0000259" key="6">
    <source>
        <dbReference type="Pfam" id="PF13086"/>
    </source>
</evidence>
<evidence type="ECO:0000256" key="1">
    <source>
        <dbReference type="ARBA" id="ARBA00007913"/>
    </source>
</evidence>
<dbReference type="Gene3D" id="3.40.50.300">
    <property type="entry name" value="P-loop containing nucleotide triphosphate hydrolases"/>
    <property type="match status" value="2"/>
</dbReference>
<name>A0A380S9D3_FIBSU</name>